<dbReference type="Pfam" id="PF22699">
    <property type="entry name" value="GMIP-like_FCH"/>
    <property type="match status" value="1"/>
</dbReference>
<reference evidence="4" key="2">
    <citation type="submission" date="2025-09" db="UniProtKB">
        <authorList>
            <consortium name="Ensembl"/>
        </authorList>
    </citation>
    <scope>IDENTIFICATION</scope>
</reference>
<proteinExistence type="predicted"/>
<dbReference type="Gene3D" id="1.20.1270.60">
    <property type="entry name" value="Arfaptin homology (AH) domain/BAR domain"/>
    <property type="match status" value="1"/>
</dbReference>
<dbReference type="PANTHER" id="PTHR23065">
    <property type="entry name" value="PROLINE-SERINE-THREONINE PHOSPHATASE INTERACTING PROTEIN 1"/>
    <property type="match status" value="1"/>
</dbReference>
<evidence type="ECO:0000313" key="4">
    <source>
        <dbReference type="Ensembl" id="ENSPMAP00000007430.1"/>
    </source>
</evidence>
<dbReference type="GO" id="GO:0005905">
    <property type="term" value="C:clathrin-coated pit"/>
    <property type="evidence" value="ECO:0007669"/>
    <property type="project" value="TreeGrafter"/>
</dbReference>
<dbReference type="GO" id="GO:0048268">
    <property type="term" value="P:clathrin coat assembly"/>
    <property type="evidence" value="ECO:0007669"/>
    <property type="project" value="TreeGrafter"/>
</dbReference>
<dbReference type="Ensembl" id="ENSPMAT00000007464.1">
    <property type="protein sequence ID" value="ENSPMAP00000007430.1"/>
    <property type="gene ID" value="ENSPMAG00000006739.1"/>
</dbReference>
<evidence type="ECO:0000259" key="3">
    <source>
        <dbReference type="PROSITE" id="PS51741"/>
    </source>
</evidence>
<dbReference type="GO" id="GO:0030136">
    <property type="term" value="C:clathrin-coated vesicle"/>
    <property type="evidence" value="ECO:0007669"/>
    <property type="project" value="TreeGrafter"/>
</dbReference>
<dbReference type="GeneTree" id="ENSGT00940000157105"/>
<sequence>CLKLHFVEPEWGGEKNNGFDILYHNMKHGQISTKEVADFIRERMTVEEVYAKSLTKLAKTASNNSQLGTFAPMWEVFRASSERLASCHQELSRKLMELIREVQKYGDEQTKQHKKTKEEVSGTLEAVQGMQSTTQALLKAKEVYNSKHQETERLKKEGNHKEYEKAQVKSRKAMEAYKVFVDKYANVRSDFEHKMTETAQRFQEIEEAHLQSLHDFIKAFSQAVEDTHTLIGQVHMEFRQQVRDITADNLIEKYSESKGTGKERP</sequence>
<dbReference type="SMART" id="SM00055">
    <property type="entry name" value="FCH"/>
    <property type="match status" value="1"/>
</dbReference>
<dbReference type="STRING" id="7757.ENSPMAP00000007430"/>
<dbReference type="PANTHER" id="PTHR23065:SF15">
    <property type="entry name" value="AT02057P"/>
    <property type="match status" value="1"/>
</dbReference>
<dbReference type="HOGENOM" id="CLU_062036_0_0_1"/>
<organism evidence="4">
    <name type="scientific">Petromyzon marinus</name>
    <name type="common">Sea lamprey</name>
    <dbReference type="NCBI Taxonomy" id="7757"/>
    <lineage>
        <taxon>Eukaryota</taxon>
        <taxon>Metazoa</taxon>
        <taxon>Chordata</taxon>
        <taxon>Craniata</taxon>
        <taxon>Vertebrata</taxon>
        <taxon>Cyclostomata</taxon>
        <taxon>Hyperoartia</taxon>
        <taxon>Petromyzontiformes</taxon>
        <taxon>Petromyzontidae</taxon>
        <taxon>Petromyzon</taxon>
    </lineage>
</organism>
<reference evidence="4" key="1">
    <citation type="submission" date="2025-08" db="UniProtKB">
        <authorList>
            <consortium name="Ensembl"/>
        </authorList>
    </citation>
    <scope>IDENTIFICATION</scope>
</reference>
<name>S4RQE4_PETMA</name>
<feature type="domain" description="F-BAR" evidence="3">
    <location>
        <begin position="9"/>
        <end position="250"/>
    </location>
</feature>
<dbReference type="OMA" id="CHFELVR"/>
<dbReference type="InterPro" id="IPR031160">
    <property type="entry name" value="F_BAR_dom"/>
</dbReference>
<dbReference type="SUPFAM" id="SSF103657">
    <property type="entry name" value="BAR/IMD domain-like"/>
    <property type="match status" value="1"/>
</dbReference>
<evidence type="ECO:0000256" key="2">
    <source>
        <dbReference type="PROSITE-ProRule" id="PRU01077"/>
    </source>
</evidence>
<dbReference type="AlphaFoldDB" id="S4RQE4"/>
<dbReference type="GO" id="GO:0072583">
    <property type="term" value="P:clathrin-dependent endocytosis"/>
    <property type="evidence" value="ECO:0007669"/>
    <property type="project" value="TreeGrafter"/>
</dbReference>
<dbReference type="InterPro" id="IPR027267">
    <property type="entry name" value="AH/BAR_dom_sf"/>
</dbReference>
<protein>
    <recommendedName>
        <fullName evidence="3">F-BAR domain-containing protein</fullName>
    </recommendedName>
</protein>
<dbReference type="InterPro" id="IPR001060">
    <property type="entry name" value="FCH_dom"/>
</dbReference>
<dbReference type="InterPro" id="IPR054713">
    <property type="entry name" value="GMIP/FCHO2-like_FCH"/>
</dbReference>
<keyword evidence="1 2" id="KW-0175">Coiled coil</keyword>
<dbReference type="PROSITE" id="PS51741">
    <property type="entry name" value="F_BAR"/>
    <property type="match status" value="1"/>
</dbReference>
<evidence type="ECO:0000256" key="1">
    <source>
        <dbReference type="ARBA" id="ARBA00023054"/>
    </source>
</evidence>
<accession>S4RQE4</accession>
<dbReference type="GO" id="GO:0005886">
    <property type="term" value="C:plasma membrane"/>
    <property type="evidence" value="ECO:0007669"/>
    <property type="project" value="TreeGrafter"/>
</dbReference>